<dbReference type="PANTHER" id="PTHR35011:SF10">
    <property type="entry name" value="TRAP TRANSPORTER SMALL PERMEASE PROTEIN"/>
    <property type="match status" value="1"/>
</dbReference>
<keyword evidence="3" id="KW-1003">Cell membrane</keyword>
<keyword evidence="5 9" id="KW-0812">Transmembrane</keyword>
<dbReference type="GO" id="GO:0022857">
    <property type="term" value="F:transmembrane transporter activity"/>
    <property type="evidence" value="ECO:0007669"/>
    <property type="project" value="UniProtKB-UniRule"/>
</dbReference>
<evidence type="ECO:0000313" key="11">
    <source>
        <dbReference type="EMBL" id="GGM17206.1"/>
    </source>
</evidence>
<protein>
    <recommendedName>
        <fullName evidence="9">TRAP transporter small permease protein</fullName>
    </recommendedName>
</protein>
<dbReference type="InterPro" id="IPR055348">
    <property type="entry name" value="DctQ"/>
</dbReference>
<keyword evidence="12" id="KW-1185">Reference proteome</keyword>
<comment type="caution">
    <text evidence="11">The sequence shown here is derived from an EMBL/GenBank/DDBJ whole genome shotgun (WGS) entry which is preliminary data.</text>
</comment>
<keyword evidence="2 9" id="KW-0813">Transport</keyword>
<feature type="transmembrane region" description="Helical" evidence="9">
    <location>
        <begin position="66"/>
        <end position="84"/>
    </location>
</feature>
<proteinExistence type="inferred from homology"/>
<comment type="subcellular location">
    <subcellularLocation>
        <location evidence="1 9">Cell inner membrane</location>
        <topology evidence="1 9">Multi-pass membrane protein</topology>
    </subcellularLocation>
</comment>
<comment type="function">
    <text evidence="9">Part of the tripartite ATP-independent periplasmic (TRAP) transport system.</text>
</comment>
<feature type="transmembrane region" description="Helical" evidence="9">
    <location>
        <begin position="105"/>
        <end position="126"/>
    </location>
</feature>
<dbReference type="EMBL" id="BMLF01000009">
    <property type="protein sequence ID" value="GGM17206.1"/>
    <property type="molecule type" value="Genomic_DNA"/>
</dbReference>
<reference evidence="11" key="1">
    <citation type="journal article" date="2014" name="Int. J. Syst. Evol. Microbiol.">
        <title>Complete genome sequence of Corynebacterium casei LMG S-19264T (=DSM 44701T), isolated from a smear-ripened cheese.</title>
        <authorList>
            <consortium name="US DOE Joint Genome Institute (JGI-PGF)"/>
            <person name="Walter F."/>
            <person name="Albersmeier A."/>
            <person name="Kalinowski J."/>
            <person name="Ruckert C."/>
        </authorList>
    </citation>
    <scope>NUCLEOTIDE SEQUENCE</scope>
    <source>
        <strain evidence="11">CGMCC 1.6293</strain>
    </source>
</reference>
<evidence type="ECO:0000256" key="4">
    <source>
        <dbReference type="ARBA" id="ARBA00022519"/>
    </source>
</evidence>
<evidence type="ECO:0000256" key="6">
    <source>
        <dbReference type="ARBA" id="ARBA00022989"/>
    </source>
</evidence>
<feature type="transmembrane region" description="Helical" evidence="9">
    <location>
        <begin position="26"/>
        <end position="46"/>
    </location>
</feature>
<dbReference type="PANTHER" id="PTHR35011">
    <property type="entry name" value="2,3-DIKETO-L-GULONATE TRAP TRANSPORTER SMALL PERMEASE PROTEIN YIAM"/>
    <property type="match status" value="1"/>
</dbReference>
<evidence type="ECO:0000256" key="1">
    <source>
        <dbReference type="ARBA" id="ARBA00004429"/>
    </source>
</evidence>
<evidence type="ECO:0000256" key="7">
    <source>
        <dbReference type="ARBA" id="ARBA00023136"/>
    </source>
</evidence>
<evidence type="ECO:0000259" key="10">
    <source>
        <dbReference type="Pfam" id="PF04290"/>
    </source>
</evidence>
<evidence type="ECO:0000313" key="12">
    <source>
        <dbReference type="Proteomes" id="UP000649829"/>
    </source>
</evidence>
<evidence type="ECO:0000256" key="3">
    <source>
        <dbReference type="ARBA" id="ARBA00022475"/>
    </source>
</evidence>
<evidence type="ECO:0000256" key="9">
    <source>
        <dbReference type="RuleBase" id="RU369079"/>
    </source>
</evidence>
<name>A0A917WNT7_9RHOB</name>
<dbReference type="Pfam" id="PF04290">
    <property type="entry name" value="DctQ"/>
    <property type="match status" value="1"/>
</dbReference>
<dbReference type="InterPro" id="IPR007387">
    <property type="entry name" value="TRAP_DctQ"/>
</dbReference>
<sequence>MDSSVERGGAPASSGRFGAIIAPIDAVTRAGNIVAGLALLAILVMITAEIVSRNLMGRSLPFSWDYSAYAMGTAFMMASADALRRGAHVRVSAVLEAVPYRLSRVLEFGACLVGLAACAALAWALTEMAWLSFQRGSTSATVMRTPLAWPQGLTALGAIILTLQCAAQILRLARGERLAEGAAIE</sequence>
<dbReference type="GO" id="GO:0015740">
    <property type="term" value="P:C4-dicarboxylate transport"/>
    <property type="evidence" value="ECO:0007669"/>
    <property type="project" value="TreeGrafter"/>
</dbReference>
<comment type="similarity">
    <text evidence="8 9">Belongs to the TRAP transporter small permease family.</text>
</comment>
<dbReference type="GO" id="GO:0005886">
    <property type="term" value="C:plasma membrane"/>
    <property type="evidence" value="ECO:0007669"/>
    <property type="project" value="UniProtKB-SubCell"/>
</dbReference>
<feature type="domain" description="Tripartite ATP-independent periplasmic transporters DctQ component" evidence="10">
    <location>
        <begin position="42"/>
        <end position="174"/>
    </location>
</feature>
<dbReference type="Proteomes" id="UP000649829">
    <property type="component" value="Unassembled WGS sequence"/>
</dbReference>
<evidence type="ECO:0000256" key="5">
    <source>
        <dbReference type="ARBA" id="ARBA00022692"/>
    </source>
</evidence>
<keyword evidence="4 9" id="KW-0997">Cell inner membrane</keyword>
<evidence type="ECO:0000256" key="2">
    <source>
        <dbReference type="ARBA" id="ARBA00022448"/>
    </source>
</evidence>
<feature type="transmembrane region" description="Helical" evidence="9">
    <location>
        <begin position="146"/>
        <end position="167"/>
    </location>
</feature>
<comment type="subunit">
    <text evidence="9">The complex comprises the extracytoplasmic solute receptor protein and the two transmembrane proteins.</text>
</comment>
<evidence type="ECO:0000256" key="8">
    <source>
        <dbReference type="ARBA" id="ARBA00038436"/>
    </source>
</evidence>
<dbReference type="RefSeq" id="WP_084178238.1">
    <property type="nucleotide sequence ID" value="NZ_BMLF01000009.1"/>
</dbReference>
<dbReference type="AlphaFoldDB" id="A0A917WNT7"/>
<keyword evidence="7 9" id="KW-0472">Membrane</keyword>
<accession>A0A917WNT7</accession>
<keyword evidence="6 9" id="KW-1133">Transmembrane helix</keyword>
<organism evidence="11 12">
    <name type="scientific">Pseudooceanicola nanhaiensis</name>
    <dbReference type="NCBI Taxonomy" id="375761"/>
    <lineage>
        <taxon>Bacteria</taxon>
        <taxon>Pseudomonadati</taxon>
        <taxon>Pseudomonadota</taxon>
        <taxon>Alphaproteobacteria</taxon>
        <taxon>Rhodobacterales</taxon>
        <taxon>Paracoccaceae</taxon>
        <taxon>Pseudooceanicola</taxon>
    </lineage>
</organism>
<reference evidence="11" key="2">
    <citation type="submission" date="2020-09" db="EMBL/GenBank/DDBJ databases">
        <authorList>
            <person name="Sun Q."/>
            <person name="Zhou Y."/>
        </authorList>
    </citation>
    <scope>NUCLEOTIDE SEQUENCE</scope>
    <source>
        <strain evidence="11">CGMCC 1.6293</strain>
    </source>
</reference>
<gene>
    <name evidence="11" type="ORF">GCM10011534_44070</name>
</gene>